<dbReference type="CDD" id="cd18139">
    <property type="entry name" value="HLD_clamp_RarA"/>
    <property type="match status" value="1"/>
</dbReference>
<dbReference type="InterPro" id="IPR036371">
    <property type="entry name" value="TPK_B1-bd_sf"/>
</dbReference>
<keyword evidence="3" id="KW-0418">Kinase</keyword>
<evidence type="ECO:0000313" key="10">
    <source>
        <dbReference type="EMBL" id="PWN38709.1"/>
    </source>
</evidence>
<dbReference type="OrthoDB" id="10265467at2759"/>
<evidence type="ECO:0000259" key="8">
    <source>
        <dbReference type="Pfam" id="PF12002"/>
    </source>
</evidence>
<dbReference type="GO" id="GO:0030975">
    <property type="term" value="F:thiamine binding"/>
    <property type="evidence" value="ECO:0007669"/>
    <property type="project" value="InterPro"/>
</dbReference>
<dbReference type="SUPFAM" id="SSF63862">
    <property type="entry name" value="Thiamin pyrophosphokinase, substrate-binding domain"/>
    <property type="match status" value="1"/>
</dbReference>
<reference evidence="10 11" key="1">
    <citation type="journal article" date="2018" name="Mol. Biol. Evol.">
        <title>Broad Genomic Sampling Reveals a Smut Pathogenic Ancestry of the Fungal Clade Ustilaginomycotina.</title>
        <authorList>
            <person name="Kijpornyongpan T."/>
            <person name="Mondo S.J."/>
            <person name="Barry K."/>
            <person name="Sandor L."/>
            <person name="Lee J."/>
            <person name="Lipzen A."/>
            <person name="Pangilinan J."/>
            <person name="LaButti K."/>
            <person name="Hainaut M."/>
            <person name="Henrissat B."/>
            <person name="Grigoriev I.V."/>
            <person name="Spatafora J.W."/>
            <person name="Aime M.C."/>
        </authorList>
    </citation>
    <scope>NUCLEOTIDE SEQUENCE [LARGE SCALE GENOMIC DNA]</scope>
    <source>
        <strain evidence="10 11">MCA 4658</strain>
    </source>
</reference>
<dbReference type="InterPro" id="IPR036759">
    <property type="entry name" value="TPK_catalytic_sf"/>
</dbReference>
<evidence type="ECO:0000313" key="11">
    <source>
        <dbReference type="Proteomes" id="UP000245783"/>
    </source>
</evidence>
<feature type="region of interest" description="Disordered" evidence="5">
    <location>
        <begin position="641"/>
        <end position="661"/>
    </location>
</feature>
<evidence type="ECO:0000256" key="2">
    <source>
        <dbReference type="ARBA" id="ARBA00022741"/>
    </source>
</evidence>
<feature type="domain" description="AAA C-terminal" evidence="9">
    <location>
        <begin position="107"/>
        <end position="179"/>
    </location>
</feature>
<evidence type="ECO:0000259" key="9">
    <source>
        <dbReference type="Pfam" id="PF16193"/>
    </source>
</evidence>
<dbReference type="Gene3D" id="3.40.50.10240">
    <property type="entry name" value="Thiamin pyrophosphokinase, catalytic domain"/>
    <property type="match status" value="1"/>
</dbReference>
<evidence type="ECO:0000256" key="1">
    <source>
        <dbReference type="ARBA" id="ARBA00022679"/>
    </source>
</evidence>
<dbReference type="InterPro" id="IPR007373">
    <property type="entry name" value="Thiamin_PyroPKinase_B1-bd"/>
</dbReference>
<dbReference type="InterPro" id="IPR006282">
    <property type="entry name" value="Thi_PPkinase"/>
</dbReference>
<dbReference type="GO" id="GO:0005634">
    <property type="term" value="C:nucleus"/>
    <property type="evidence" value="ECO:0007669"/>
    <property type="project" value="TreeGrafter"/>
</dbReference>
<feature type="region of interest" description="Disordered" evidence="5">
    <location>
        <begin position="422"/>
        <end position="468"/>
    </location>
</feature>
<dbReference type="CDD" id="cd07995">
    <property type="entry name" value="TPK"/>
    <property type="match status" value="1"/>
</dbReference>
<feature type="compositionally biased region" description="Polar residues" evidence="5">
    <location>
        <begin position="437"/>
        <end position="447"/>
    </location>
</feature>
<evidence type="ECO:0000256" key="4">
    <source>
        <dbReference type="ARBA" id="ARBA00022840"/>
    </source>
</evidence>
<dbReference type="SUPFAM" id="SSF63999">
    <property type="entry name" value="Thiamin pyrophosphokinase, catalytic domain"/>
    <property type="match status" value="1"/>
</dbReference>
<dbReference type="Gene3D" id="1.10.3710.10">
    <property type="entry name" value="DNA polymerase III clamp loader subunits, C-terminal domain"/>
    <property type="match status" value="1"/>
</dbReference>
<evidence type="ECO:0000256" key="3">
    <source>
        <dbReference type="ARBA" id="ARBA00022777"/>
    </source>
</evidence>
<dbReference type="GO" id="GO:0017116">
    <property type="term" value="F:single-stranded DNA helicase activity"/>
    <property type="evidence" value="ECO:0007669"/>
    <property type="project" value="TreeGrafter"/>
</dbReference>
<evidence type="ECO:0000256" key="5">
    <source>
        <dbReference type="SAM" id="MobiDB-lite"/>
    </source>
</evidence>
<feature type="domain" description="Thiamin pyrophosphokinase thiamin-binding" evidence="7">
    <location>
        <begin position="684"/>
        <end position="749"/>
    </location>
</feature>
<feature type="region of interest" description="Disordered" evidence="5">
    <location>
        <begin position="325"/>
        <end position="346"/>
    </location>
</feature>
<proteinExistence type="predicted"/>
<dbReference type="PANTHER" id="PTHR13779:SF7">
    <property type="entry name" value="ATPASE WRNIP1"/>
    <property type="match status" value="1"/>
</dbReference>
<name>A0A316VM55_9BASI</name>
<dbReference type="Gene3D" id="1.20.272.10">
    <property type="match status" value="1"/>
</dbReference>
<dbReference type="Proteomes" id="UP000245783">
    <property type="component" value="Unassembled WGS sequence"/>
</dbReference>
<dbReference type="SUPFAM" id="SSF48019">
    <property type="entry name" value="post-AAA+ oligomerization domain-like"/>
    <property type="match status" value="1"/>
</dbReference>
<dbReference type="GO" id="GO:0003677">
    <property type="term" value="F:DNA binding"/>
    <property type="evidence" value="ECO:0007669"/>
    <property type="project" value="InterPro"/>
</dbReference>
<dbReference type="Gene3D" id="2.60.120.320">
    <property type="entry name" value="Thiamin pyrophosphokinase, thiamin-binding domain"/>
    <property type="match status" value="1"/>
</dbReference>
<dbReference type="InterPro" id="IPR051314">
    <property type="entry name" value="AAA_ATPase_RarA/MGS1/WRNIP1"/>
</dbReference>
<dbReference type="GO" id="GO:0006772">
    <property type="term" value="P:thiamine metabolic process"/>
    <property type="evidence" value="ECO:0007669"/>
    <property type="project" value="InterPro"/>
</dbReference>
<dbReference type="SUPFAM" id="SSF52540">
    <property type="entry name" value="P-loop containing nucleoside triphosphate hydrolases"/>
    <property type="match status" value="1"/>
</dbReference>
<keyword evidence="2" id="KW-0547">Nucleotide-binding</keyword>
<dbReference type="InterPro" id="IPR032423">
    <property type="entry name" value="AAA_assoc_2"/>
</dbReference>
<dbReference type="Pfam" id="PF12002">
    <property type="entry name" value="MgsA_C"/>
    <property type="match status" value="1"/>
</dbReference>
<dbReference type="GO" id="GO:0008047">
    <property type="term" value="F:enzyme activator activity"/>
    <property type="evidence" value="ECO:0007669"/>
    <property type="project" value="TreeGrafter"/>
</dbReference>
<dbReference type="InterPro" id="IPR007371">
    <property type="entry name" value="TPK_catalytic"/>
</dbReference>
<organism evidence="10 11">
    <name type="scientific">Ceraceosorus guamensis</name>
    <dbReference type="NCBI Taxonomy" id="1522189"/>
    <lineage>
        <taxon>Eukaryota</taxon>
        <taxon>Fungi</taxon>
        <taxon>Dikarya</taxon>
        <taxon>Basidiomycota</taxon>
        <taxon>Ustilaginomycotina</taxon>
        <taxon>Exobasidiomycetes</taxon>
        <taxon>Ceraceosorales</taxon>
        <taxon>Ceraceosoraceae</taxon>
        <taxon>Ceraceosorus</taxon>
    </lineage>
</organism>
<dbReference type="FunFam" id="1.20.272.10:FF:000001">
    <property type="entry name" value="Putative AAA family ATPase"/>
    <property type="match status" value="1"/>
</dbReference>
<dbReference type="Gene3D" id="1.10.8.60">
    <property type="match status" value="1"/>
</dbReference>
<dbReference type="InterPro" id="IPR021886">
    <property type="entry name" value="MgsA_C"/>
</dbReference>
<dbReference type="GO" id="GO:0016301">
    <property type="term" value="F:kinase activity"/>
    <property type="evidence" value="ECO:0007669"/>
    <property type="project" value="UniProtKB-KW"/>
</dbReference>
<feature type="domain" description="Thiamin pyrophosphokinase catalytic" evidence="6">
    <location>
        <begin position="506"/>
        <end position="631"/>
    </location>
</feature>
<dbReference type="GO" id="GO:0009229">
    <property type="term" value="P:thiamine diphosphate biosynthetic process"/>
    <property type="evidence" value="ECO:0007669"/>
    <property type="project" value="InterPro"/>
</dbReference>
<dbReference type="Pfam" id="PF04263">
    <property type="entry name" value="TPK_catalytic"/>
    <property type="match status" value="1"/>
</dbReference>
<dbReference type="GO" id="GO:0006271">
    <property type="term" value="P:DNA strand elongation involved in DNA replication"/>
    <property type="evidence" value="ECO:0007669"/>
    <property type="project" value="UniProtKB-ARBA"/>
</dbReference>
<evidence type="ECO:0000259" key="6">
    <source>
        <dbReference type="Pfam" id="PF04263"/>
    </source>
</evidence>
<dbReference type="Gene3D" id="3.40.50.300">
    <property type="entry name" value="P-loop containing nucleotide triphosphate hydrolases"/>
    <property type="match status" value="1"/>
</dbReference>
<dbReference type="InterPro" id="IPR008921">
    <property type="entry name" value="DNA_pol3_clamp-load_cplx_C"/>
</dbReference>
<dbReference type="GO" id="GO:0000731">
    <property type="term" value="P:DNA synthesis involved in DNA repair"/>
    <property type="evidence" value="ECO:0007669"/>
    <property type="project" value="TreeGrafter"/>
</dbReference>
<dbReference type="GeneID" id="37036918"/>
<dbReference type="GO" id="GO:0004788">
    <property type="term" value="F:thiamine diphosphokinase activity"/>
    <property type="evidence" value="ECO:0007669"/>
    <property type="project" value="InterPro"/>
</dbReference>
<accession>A0A316VM55</accession>
<dbReference type="Pfam" id="PF16193">
    <property type="entry name" value="AAA_assoc_2"/>
    <property type="match status" value="1"/>
</dbReference>
<dbReference type="AlphaFoldDB" id="A0A316VM55"/>
<dbReference type="Pfam" id="PF04265">
    <property type="entry name" value="TPK_B1_binding"/>
    <property type="match status" value="1"/>
</dbReference>
<protein>
    <submittedName>
        <fullName evidence="10">Uncharacterized protein</fullName>
    </submittedName>
</protein>
<dbReference type="RefSeq" id="XP_025365869.1">
    <property type="nucleotide sequence ID" value="XM_025515048.1"/>
</dbReference>
<sequence>MRDTDASELCLLACFKIQRWSRAVQDVLLPSVEKGDVILLAATTENPSFRLQAALLSRLRVFVLEKMTLEDTRALLRRARGRVVVSASSSAAAAADDDDDEDALPLGARDEMLDWIAVMADGDARTALNSLELALLMSSQDSPTDMDSLKTLLRRSAMQYDRTGDDHYDLISALHKSIRGSDVDASVFWLVSMIERGEDPLFIARRMIVAASEDVNTPEALNIALNTYQACQLVGYPECAENLAQAVVFLAESEKSTRAYRALQKARTLVREGTNYPVPVHIRNAPTKLMRSLDYAKDYRYEPSFAHPVHQEYFPSQLKGTRLVSPPPGRAPDAPMSAKGEQSTMPKLADVSPATRWTGAHAVPANEGVAQSLRLAPSDAQGPGSCQRVWKIGARAVDLDLLDEWERERNGGVRWQGRDALEKSLGVERDDNEETTKQGPPQDSRAANDSADVATPRRTAGRFRPSAQQWDPSVMLQDPAASGVARPAYAIILLNAPIHADHRRTFERLWNGANYRVCADGGANRLHEAYRGGGESRETVLDPHAILGDLDSLHAHVRDYFSSLGVAVHHRPSQYATDLQKCIQHIEDVEALSRSNASVPGTTSEGEMQLVIFGGLSGRLDQTLHTIHTLWLLAPGVSNGRGVEDPDAAESDDPERRRGGRLKKRKRTFVVSENSVAWVLPQGEHELHLSPTILGKTCGMLPIGAGPVGVRIETEGLEWDLDGTQRSAIGGFLSTSNHVARARVKVQTDGEFCWTVELRKDSEGV</sequence>
<dbReference type="EMBL" id="KZ819554">
    <property type="protein sequence ID" value="PWN38709.1"/>
    <property type="molecule type" value="Genomic_DNA"/>
</dbReference>
<dbReference type="FunFam" id="2.60.120.320:FF:000001">
    <property type="entry name" value="Thiamine pyrophosphokinase"/>
    <property type="match status" value="1"/>
</dbReference>
<dbReference type="STRING" id="1522189.A0A316VM55"/>
<keyword evidence="11" id="KW-1185">Reference proteome</keyword>
<dbReference type="PANTHER" id="PTHR13779">
    <property type="entry name" value="WERNER HELICASE-INTERACTING PROTEIN 1 FAMILY MEMBER"/>
    <property type="match status" value="1"/>
</dbReference>
<keyword evidence="1" id="KW-0808">Transferase</keyword>
<keyword evidence="4" id="KW-0067">ATP-binding</keyword>
<dbReference type="InterPro" id="IPR027417">
    <property type="entry name" value="P-loop_NTPase"/>
</dbReference>
<dbReference type="GO" id="GO:0005524">
    <property type="term" value="F:ATP binding"/>
    <property type="evidence" value="ECO:0007669"/>
    <property type="project" value="UniProtKB-KW"/>
</dbReference>
<dbReference type="InParanoid" id="A0A316VM55"/>
<feature type="domain" description="MgsA AAA+ ATPase C-terminal" evidence="8">
    <location>
        <begin position="180"/>
        <end position="326"/>
    </location>
</feature>
<evidence type="ECO:0000259" key="7">
    <source>
        <dbReference type="Pfam" id="PF04265"/>
    </source>
</evidence>
<gene>
    <name evidence="10" type="ORF">IE81DRAFT_327215</name>
</gene>